<dbReference type="SMART" id="SM00895">
    <property type="entry name" value="FCD"/>
    <property type="match status" value="1"/>
</dbReference>
<dbReference type="Proteomes" id="UP000214566">
    <property type="component" value="Unassembled WGS sequence"/>
</dbReference>
<name>A0A238D3Q1_THIDL</name>
<sequence length="258" mass="28623">MRDATLPRAKPRRTPEPETGVAPARRPSRPPLAEADSTQTIVAAITAAIIEHRLAPGAKLTEQKIASIYGVSRTIVRQALFQLSRDHLIALEPSRGAFVASPSVEEARQVFSVRRMLEQHLVEEFCAKATSADFRALRAHMKQEQTVVRRIDVQGRTRLLGDFHVLMAERIGNRVLAQILSELISRCALITLMYQSSRAAEHSSDEHLEILQAMEARDVERAKALMEAHLADTENSLLYQPRTASADLLQALNPARGA</sequence>
<dbReference type="Pfam" id="PF00392">
    <property type="entry name" value="GntR"/>
    <property type="match status" value="1"/>
</dbReference>
<dbReference type="SUPFAM" id="SSF48008">
    <property type="entry name" value="GntR ligand-binding domain-like"/>
    <property type="match status" value="1"/>
</dbReference>
<dbReference type="InterPro" id="IPR008920">
    <property type="entry name" value="TF_FadR/GntR_C"/>
</dbReference>
<keyword evidence="2" id="KW-0238">DNA-binding</keyword>
<accession>A0A238D3Q1</accession>
<evidence type="ECO:0000313" key="7">
    <source>
        <dbReference type="Proteomes" id="UP000214566"/>
    </source>
</evidence>
<dbReference type="GO" id="GO:0003677">
    <property type="term" value="F:DNA binding"/>
    <property type="evidence" value="ECO:0007669"/>
    <property type="project" value="UniProtKB-KW"/>
</dbReference>
<dbReference type="GO" id="GO:0003700">
    <property type="term" value="F:DNA-binding transcription factor activity"/>
    <property type="evidence" value="ECO:0007669"/>
    <property type="project" value="InterPro"/>
</dbReference>
<dbReference type="Gene3D" id="1.20.120.530">
    <property type="entry name" value="GntR ligand-binding domain-like"/>
    <property type="match status" value="1"/>
</dbReference>
<feature type="domain" description="HTH gntR-type" evidence="5">
    <location>
        <begin position="35"/>
        <end position="102"/>
    </location>
</feature>
<dbReference type="EMBL" id="FLMQ01000055">
    <property type="protein sequence ID" value="SBP87859.1"/>
    <property type="molecule type" value="Genomic_DNA"/>
</dbReference>
<feature type="region of interest" description="Disordered" evidence="4">
    <location>
        <begin position="1"/>
        <end position="36"/>
    </location>
</feature>
<dbReference type="PANTHER" id="PTHR43537:SF53">
    <property type="entry name" value="HTH-TYPE TRANSCRIPTIONAL REPRESSOR NANR"/>
    <property type="match status" value="1"/>
</dbReference>
<evidence type="ECO:0000259" key="5">
    <source>
        <dbReference type="PROSITE" id="PS50949"/>
    </source>
</evidence>
<dbReference type="SUPFAM" id="SSF46785">
    <property type="entry name" value="Winged helix' DNA-binding domain"/>
    <property type="match status" value="1"/>
</dbReference>
<dbReference type="RefSeq" id="WP_094160007.1">
    <property type="nucleotide sequence ID" value="NZ_LT592170.1"/>
</dbReference>
<evidence type="ECO:0000313" key="6">
    <source>
        <dbReference type="EMBL" id="SBP87859.1"/>
    </source>
</evidence>
<evidence type="ECO:0000256" key="3">
    <source>
        <dbReference type="ARBA" id="ARBA00023163"/>
    </source>
</evidence>
<protein>
    <submittedName>
        <fullName evidence="6">Transcriptional regulator, GntR family</fullName>
    </submittedName>
</protein>
<dbReference type="InterPro" id="IPR011711">
    <property type="entry name" value="GntR_C"/>
</dbReference>
<dbReference type="AlphaFoldDB" id="A0A238D3Q1"/>
<proteinExistence type="predicted"/>
<dbReference type="Pfam" id="PF07729">
    <property type="entry name" value="FCD"/>
    <property type="match status" value="1"/>
</dbReference>
<dbReference type="PROSITE" id="PS50949">
    <property type="entry name" value="HTH_GNTR"/>
    <property type="match status" value="1"/>
</dbReference>
<dbReference type="InterPro" id="IPR036390">
    <property type="entry name" value="WH_DNA-bd_sf"/>
</dbReference>
<evidence type="ECO:0000256" key="2">
    <source>
        <dbReference type="ARBA" id="ARBA00023125"/>
    </source>
</evidence>
<dbReference type="PANTHER" id="PTHR43537">
    <property type="entry name" value="TRANSCRIPTIONAL REGULATOR, GNTR FAMILY"/>
    <property type="match status" value="1"/>
</dbReference>
<dbReference type="Gene3D" id="1.10.10.10">
    <property type="entry name" value="Winged helix-like DNA-binding domain superfamily/Winged helix DNA-binding domain"/>
    <property type="match status" value="1"/>
</dbReference>
<reference evidence="6 7" key="1">
    <citation type="submission" date="2016-06" db="EMBL/GenBank/DDBJ databases">
        <authorList>
            <person name="Kjaerup R.B."/>
            <person name="Dalgaard T.S."/>
            <person name="Juul-Madsen H.R."/>
        </authorList>
    </citation>
    <scope>NUCLEOTIDE SEQUENCE [LARGE SCALE GENOMIC DNA]</scope>
    <source>
        <strain evidence="6 7">DSM 16361</strain>
    </source>
</reference>
<organism evidence="6 7">
    <name type="scientific">Thiomonas delicata</name>
    <name type="common">Thiomonas cuprina</name>
    <dbReference type="NCBI Taxonomy" id="364030"/>
    <lineage>
        <taxon>Bacteria</taxon>
        <taxon>Pseudomonadati</taxon>
        <taxon>Pseudomonadota</taxon>
        <taxon>Betaproteobacteria</taxon>
        <taxon>Burkholderiales</taxon>
        <taxon>Thiomonas</taxon>
    </lineage>
</organism>
<dbReference type="SMART" id="SM00345">
    <property type="entry name" value="HTH_GNTR"/>
    <property type="match status" value="1"/>
</dbReference>
<dbReference type="InterPro" id="IPR036388">
    <property type="entry name" value="WH-like_DNA-bd_sf"/>
</dbReference>
<dbReference type="OrthoDB" id="5243844at2"/>
<keyword evidence="1" id="KW-0805">Transcription regulation</keyword>
<keyword evidence="3" id="KW-0804">Transcription</keyword>
<keyword evidence="7" id="KW-1185">Reference proteome</keyword>
<gene>
    <name evidence="6" type="ORF">THIARS_60572</name>
</gene>
<dbReference type="InterPro" id="IPR000524">
    <property type="entry name" value="Tscrpt_reg_HTH_GntR"/>
</dbReference>
<evidence type="ECO:0000256" key="4">
    <source>
        <dbReference type="SAM" id="MobiDB-lite"/>
    </source>
</evidence>
<evidence type="ECO:0000256" key="1">
    <source>
        <dbReference type="ARBA" id="ARBA00023015"/>
    </source>
</evidence>